<sequence length="226" mass="24916">MRVIIIVVVLTTVSLVFQLFPLISVPITHSLALSRFLDSTYGVFGWCITNLDVNGTVCTPAGIGYTDLSVDMSGRKTFLPSMVKYPVTRLLVVHPLSLAFTAILWFMLLLAMFSSLRSSSGYLLIVALFSLPTVLFSLLCFLVDILIFISHLNWPGWLMLAATISLAICCSLLWTLRRSVSIRNYETLQAKERDSSMEAYATAQIAPVETGSITVQQSSVMEDCAS</sequence>
<name>A0A7H9HUL2_9SACH</name>
<dbReference type="GO" id="GO:0032153">
    <property type="term" value="C:cell division site"/>
    <property type="evidence" value="ECO:0007669"/>
    <property type="project" value="TreeGrafter"/>
</dbReference>
<dbReference type="PANTHER" id="PTHR28013">
    <property type="entry name" value="PROTEIN DCV1-RELATED"/>
    <property type="match status" value="1"/>
</dbReference>
<evidence type="ECO:0000256" key="1">
    <source>
        <dbReference type="ARBA" id="ARBA00004141"/>
    </source>
</evidence>
<feature type="transmembrane region" description="Helical" evidence="5">
    <location>
        <begin position="122"/>
        <end position="150"/>
    </location>
</feature>
<evidence type="ECO:0000313" key="6">
    <source>
        <dbReference type="EMBL" id="QLQ80115.1"/>
    </source>
</evidence>
<dbReference type="Proteomes" id="UP000510647">
    <property type="component" value="Chromosome 4"/>
</dbReference>
<keyword evidence="2 5" id="KW-0812">Transmembrane</keyword>
<proteinExistence type="predicted"/>
<dbReference type="GO" id="GO:0035838">
    <property type="term" value="C:growing cell tip"/>
    <property type="evidence" value="ECO:0007669"/>
    <property type="project" value="TreeGrafter"/>
</dbReference>
<evidence type="ECO:0000256" key="2">
    <source>
        <dbReference type="ARBA" id="ARBA00022692"/>
    </source>
</evidence>
<dbReference type="InterPro" id="IPR051380">
    <property type="entry name" value="pH-response_reg_palI/RIM9"/>
</dbReference>
<dbReference type="InterPro" id="IPR009571">
    <property type="entry name" value="SUR7/Rim9-like_fungi"/>
</dbReference>
<dbReference type="Pfam" id="PF06687">
    <property type="entry name" value="SUR7"/>
    <property type="match status" value="1"/>
</dbReference>
<reference evidence="6 7" key="1">
    <citation type="submission" date="2020-06" db="EMBL/GenBank/DDBJ databases">
        <title>The yeast mating-type switching endonuclease HO is a domesticated member of an unorthodox homing genetic element family.</title>
        <authorList>
            <person name="Coughlan A.Y."/>
            <person name="Lombardi L."/>
            <person name="Braun-Galleani S."/>
            <person name="Martos A.R."/>
            <person name="Galeote V."/>
            <person name="Bigey F."/>
            <person name="Dequin S."/>
            <person name="Byrne K.P."/>
            <person name="Wolfe K.H."/>
        </authorList>
    </citation>
    <scope>NUCLEOTIDE SEQUENCE [LARGE SCALE GENOMIC DNA]</scope>
    <source>
        <strain evidence="6 7">CBS2947</strain>
    </source>
</reference>
<dbReference type="EMBL" id="CP059270">
    <property type="protein sequence ID" value="QLQ80115.1"/>
    <property type="molecule type" value="Genomic_DNA"/>
</dbReference>
<evidence type="ECO:0000256" key="3">
    <source>
        <dbReference type="ARBA" id="ARBA00022989"/>
    </source>
</evidence>
<feature type="transmembrane region" description="Helical" evidence="5">
    <location>
        <begin position="156"/>
        <end position="176"/>
    </location>
</feature>
<keyword evidence="7" id="KW-1185">Reference proteome</keyword>
<dbReference type="AlphaFoldDB" id="A0A7H9HUL2"/>
<dbReference type="GO" id="GO:0005886">
    <property type="term" value="C:plasma membrane"/>
    <property type="evidence" value="ECO:0007669"/>
    <property type="project" value="InterPro"/>
</dbReference>
<feature type="transmembrane region" description="Helical" evidence="5">
    <location>
        <begin position="90"/>
        <end position="110"/>
    </location>
</feature>
<keyword evidence="3 5" id="KW-1133">Transmembrane helix</keyword>
<protein>
    <recommendedName>
        <fullName evidence="8">Pali-domain-containing protein</fullName>
    </recommendedName>
</protein>
<comment type="subcellular location">
    <subcellularLocation>
        <location evidence="1">Membrane</location>
        <topology evidence="1">Multi-pass membrane protein</topology>
    </subcellularLocation>
</comment>
<dbReference type="OrthoDB" id="2354757at2759"/>
<keyword evidence="4 5" id="KW-0472">Membrane</keyword>
<dbReference type="PANTHER" id="PTHR28013:SF3">
    <property type="entry name" value="PROTEIN DCV1-RELATED"/>
    <property type="match status" value="1"/>
</dbReference>
<evidence type="ECO:0000256" key="4">
    <source>
        <dbReference type="ARBA" id="ARBA00023136"/>
    </source>
</evidence>
<evidence type="ECO:0000256" key="5">
    <source>
        <dbReference type="SAM" id="Phobius"/>
    </source>
</evidence>
<organism evidence="6 7">
    <name type="scientific">Torulaspora globosa</name>
    <dbReference type="NCBI Taxonomy" id="48254"/>
    <lineage>
        <taxon>Eukaryota</taxon>
        <taxon>Fungi</taxon>
        <taxon>Dikarya</taxon>
        <taxon>Ascomycota</taxon>
        <taxon>Saccharomycotina</taxon>
        <taxon>Saccharomycetes</taxon>
        <taxon>Saccharomycetales</taxon>
        <taxon>Saccharomycetaceae</taxon>
        <taxon>Torulaspora</taxon>
    </lineage>
</organism>
<accession>A0A7H9HUL2</accession>
<gene>
    <name evidence="6" type="ORF">HG537_0D01150</name>
</gene>
<evidence type="ECO:0000313" key="7">
    <source>
        <dbReference type="Proteomes" id="UP000510647"/>
    </source>
</evidence>
<evidence type="ECO:0008006" key="8">
    <source>
        <dbReference type="Google" id="ProtNLM"/>
    </source>
</evidence>